<dbReference type="GO" id="GO:0031676">
    <property type="term" value="C:plasma membrane-derived thylakoid membrane"/>
    <property type="evidence" value="ECO:0007669"/>
    <property type="project" value="UniProtKB-SubCell"/>
</dbReference>
<dbReference type="RefSeq" id="WP_190468432.1">
    <property type="nucleotide sequence ID" value="NZ_JACJPW010000061.1"/>
</dbReference>
<reference evidence="8" key="2">
    <citation type="submission" date="2020-08" db="EMBL/GenBank/DDBJ databases">
        <authorList>
            <person name="Chen M."/>
            <person name="Teng W."/>
            <person name="Zhao L."/>
            <person name="Hu C."/>
            <person name="Zhou Y."/>
            <person name="Han B."/>
            <person name="Song L."/>
            <person name="Shu W."/>
        </authorList>
    </citation>
    <scope>NUCLEOTIDE SEQUENCE</scope>
    <source>
        <strain evidence="8">FACHB-1375</strain>
    </source>
</reference>
<dbReference type="Pfam" id="PF06514">
    <property type="entry name" value="PsbU"/>
    <property type="match status" value="1"/>
</dbReference>
<evidence type="ECO:0000256" key="1">
    <source>
        <dbReference type="ARBA" id="ARBA00004170"/>
    </source>
</evidence>
<dbReference type="SUPFAM" id="SSF81585">
    <property type="entry name" value="PsbU/PolX domain-like"/>
    <property type="match status" value="1"/>
</dbReference>
<evidence type="ECO:0000256" key="4">
    <source>
        <dbReference type="ARBA" id="ARBA00023078"/>
    </source>
</evidence>
<gene>
    <name evidence="7 8" type="primary">psbU</name>
    <name evidence="8" type="ORF">H6G03_21725</name>
</gene>
<dbReference type="InterPro" id="IPR010527">
    <property type="entry name" value="PSII_PsbU"/>
</dbReference>
<keyword evidence="7" id="KW-0813">Transport</keyword>
<dbReference type="AlphaFoldDB" id="A0A926VGU6"/>
<dbReference type="GO" id="GO:0042549">
    <property type="term" value="P:photosystem II stabilization"/>
    <property type="evidence" value="ECO:0007669"/>
    <property type="project" value="InterPro"/>
</dbReference>
<dbReference type="GO" id="GO:0019898">
    <property type="term" value="C:extrinsic component of membrane"/>
    <property type="evidence" value="ECO:0007669"/>
    <property type="project" value="InterPro"/>
</dbReference>
<dbReference type="GO" id="GO:0015979">
    <property type="term" value="P:photosynthesis"/>
    <property type="evidence" value="ECO:0007669"/>
    <property type="project" value="UniProtKB-UniRule"/>
</dbReference>
<keyword evidence="3 7" id="KW-0249">Electron transport</keyword>
<dbReference type="NCBIfam" id="NF002708">
    <property type="entry name" value="PRK02515.1"/>
    <property type="match status" value="1"/>
</dbReference>
<dbReference type="EMBL" id="JACJPW010000061">
    <property type="protein sequence ID" value="MBD2183646.1"/>
    <property type="molecule type" value="Genomic_DNA"/>
</dbReference>
<sequence length="145" mass="15854">MKRLLRLLMMFVLVLGCFGWLGQSHDAMAASLTGVALRSGPILAAETGEVLGNKVDAKLGEMGGKIDLNNTNVRAFRQFPGFYPNLAGKIVQNAPYEKVEDVLAIAGLSDRQKELLQARLDKFTVTDIEAAMVEGDDRINNGIYR</sequence>
<evidence type="ECO:0000313" key="8">
    <source>
        <dbReference type="EMBL" id="MBD2183646.1"/>
    </source>
</evidence>
<evidence type="ECO:0000256" key="7">
    <source>
        <dbReference type="HAMAP-Rule" id="MF_00589"/>
    </source>
</evidence>
<comment type="subcellular location">
    <subcellularLocation>
        <location evidence="7">Cellular thylakoid membrane</location>
        <topology evidence="7">Peripheral membrane protein</topology>
        <orientation evidence="7">Lumenal side</orientation>
    </subcellularLocation>
    <subcellularLocation>
        <location evidence="1">Membrane</location>
        <topology evidence="1">Peripheral membrane protein</topology>
    </subcellularLocation>
</comment>
<name>A0A926VGU6_9CYAN</name>
<keyword evidence="5 7" id="KW-0472">Membrane</keyword>
<dbReference type="Gene3D" id="1.10.150.320">
    <property type="entry name" value="Photosystem II 12 kDa extrinsic protein"/>
    <property type="match status" value="1"/>
</dbReference>
<evidence type="ECO:0000256" key="3">
    <source>
        <dbReference type="ARBA" id="ARBA00022982"/>
    </source>
</evidence>
<dbReference type="Proteomes" id="UP000641646">
    <property type="component" value="Unassembled WGS sequence"/>
</dbReference>
<evidence type="ECO:0000256" key="2">
    <source>
        <dbReference type="ARBA" id="ARBA00010827"/>
    </source>
</evidence>
<dbReference type="HAMAP" id="MF_00589">
    <property type="entry name" value="PSII_PsbU"/>
    <property type="match status" value="1"/>
</dbReference>
<keyword evidence="4 7" id="KW-0793">Thylakoid</keyword>
<comment type="function">
    <text evidence="7">One of the extrinsic, lumenal subunits of photosystem II (PSII). PSII is a light-driven water plastoquinone oxidoreductase, using light energy to abstract electrons from H(2)O, generating a proton gradient subsequently used for ATP formation. The extrinsic proteins stabilize the structure of photosystem II oxygen-evolving complex (OEC), the ion environment of oxygen evolution and protect the OEC against heat-induced inactivation.</text>
</comment>
<reference evidence="8" key="1">
    <citation type="journal article" date="2015" name="ISME J.">
        <title>Draft Genome Sequence of Streptomyces incarnatus NRRL8089, which Produces the Nucleoside Antibiotic Sinefungin.</title>
        <authorList>
            <person name="Oshima K."/>
            <person name="Hattori M."/>
            <person name="Shimizu H."/>
            <person name="Fukuda K."/>
            <person name="Nemoto M."/>
            <person name="Inagaki K."/>
            <person name="Tamura T."/>
        </authorList>
    </citation>
    <scope>NUCLEOTIDE SEQUENCE</scope>
    <source>
        <strain evidence="8">FACHB-1375</strain>
    </source>
</reference>
<evidence type="ECO:0000256" key="6">
    <source>
        <dbReference type="ARBA" id="ARBA00023276"/>
    </source>
</evidence>
<accession>A0A926VGU6</accession>
<comment type="caution">
    <text evidence="8">The sequence shown here is derived from an EMBL/GenBank/DDBJ whole genome shotgun (WGS) entry which is preliminary data.</text>
</comment>
<dbReference type="PROSITE" id="PS51257">
    <property type="entry name" value="PROKAR_LIPOPROTEIN"/>
    <property type="match status" value="1"/>
</dbReference>
<keyword evidence="6 7" id="KW-0604">Photosystem II</keyword>
<comment type="subunit">
    <text evidence="7">PSII is composed of 1 copy each of membrane proteins PsbA, PsbB, PsbC, PsbD, PsbE, PsbF, PsbH, PsbI, PsbJ, PsbK, PsbL, PsbM, PsbT, PsbX, PsbY, PsbZ, Psb30/Ycf12, peripheral proteins PsbO, CyanoQ (PsbQ), PsbU, PsbV and a large number of cofactors. It forms dimeric complexes.</text>
</comment>
<keyword evidence="7" id="KW-0602">Photosynthesis</keyword>
<evidence type="ECO:0000313" key="9">
    <source>
        <dbReference type="Proteomes" id="UP000641646"/>
    </source>
</evidence>
<protein>
    <recommendedName>
        <fullName evidence="7">Photosystem II extrinsic protein U</fullName>
        <shortName evidence="7">PSII-U</shortName>
        <shortName evidence="7">PsbU</shortName>
    </recommendedName>
    <alternativeName>
        <fullName evidence="7">Photosystem II 12 kDa extrinsic protein</fullName>
        <shortName evidence="7">PS II complex 12 kDa extrinsic protein</shortName>
    </alternativeName>
</protein>
<evidence type="ECO:0000256" key="5">
    <source>
        <dbReference type="ARBA" id="ARBA00023136"/>
    </source>
</evidence>
<dbReference type="GO" id="GO:0009654">
    <property type="term" value="C:photosystem II oxygen evolving complex"/>
    <property type="evidence" value="ECO:0007669"/>
    <property type="project" value="InterPro"/>
</dbReference>
<organism evidence="8 9">
    <name type="scientific">Aerosakkonema funiforme FACHB-1375</name>
    <dbReference type="NCBI Taxonomy" id="2949571"/>
    <lineage>
        <taxon>Bacteria</taxon>
        <taxon>Bacillati</taxon>
        <taxon>Cyanobacteriota</taxon>
        <taxon>Cyanophyceae</taxon>
        <taxon>Oscillatoriophycideae</taxon>
        <taxon>Aerosakkonematales</taxon>
        <taxon>Aerosakkonemataceae</taxon>
        <taxon>Aerosakkonema</taxon>
    </lineage>
</organism>
<proteinExistence type="inferred from homology"/>
<keyword evidence="9" id="KW-1185">Reference proteome</keyword>
<comment type="similarity">
    <text evidence="2 7">Belongs to the PsbU family.</text>
</comment>